<dbReference type="RefSeq" id="WP_202064168.1">
    <property type="nucleotide sequence ID" value="NZ_JAEQMY010000068.1"/>
</dbReference>
<dbReference type="PANTHER" id="PTHR44591:SF21">
    <property type="entry name" value="TWO-COMPONENT RESPONSE REGULATOR"/>
    <property type="match status" value="1"/>
</dbReference>
<dbReference type="AlphaFoldDB" id="A0A936ZAQ7"/>
<proteinExistence type="predicted"/>
<gene>
    <name evidence="4" type="ORF">JKG68_25020</name>
</gene>
<evidence type="ECO:0000256" key="1">
    <source>
        <dbReference type="ARBA" id="ARBA00022553"/>
    </source>
</evidence>
<dbReference type="InterPro" id="IPR001789">
    <property type="entry name" value="Sig_transdc_resp-reg_receiver"/>
</dbReference>
<dbReference type="Pfam" id="PF00072">
    <property type="entry name" value="Response_reg"/>
    <property type="match status" value="1"/>
</dbReference>
<reference evidence="4" key="1">
    <citation type="submission" date="2021-01" db="EMBL/GenBank/DDBJ databases">
        <title>Microvirga sp.</title>
        <authorList>
            <person name="Kim M.K."/>
        </authorList>
    </citation>
    <scope>NUCLEOTIDE SEQUENCE</scope>
    <source>
        <strain evidence="4">5420S-16</strain>
    </source>
</reference>
<feature type="modified residue" description="4-aspartylphosphate" evidence="2">
    <location>
        <position position="61"/>
    </location>
</feature>
<name>A0A936ZAQ7_9HYPH</name>
<evidence type="ECO:0000259" key="3">
    <source>
        <dbReference type="PROSITE" id="PS50110"/>
    </source>
</evidence>
<feature type="domain" description="Response regulatory" evidence="3">
    <location>
        <begin position="10"/>
        <end position="125"/>
    </location>
</feature>
<dbReference type="SMART" id="SM00448">
    <property type="entry name" value="REC"/>
    <property type="match status" value="1"/>
</dbReference>
<dbReference type="Proteomes" id="UP000605848">
    <property type="component" value="Unassembled WGS sequence"/>
</dbReference>
<comment type="caution">
    <text evidence="4">The sequence shown here is derived from an EMBL/GenBank/DDBJ whole genome shotgun (WGS) entry which is preliminary data.</text>
</comment>
<dbReference type="InterPro" id="IPR011006">
    <property type="entry name" value="CheY-like_superfamily"/>
</dbReference>
<sequence length="147" mass="16437">MGQGSEGTHVALLVEDDRELRALAVALLEETDLRVVEASSAEEALRYLNYLAGDVVFLFTDVRLPCPMNGVDLARTVKLRWPWIRTVLTSGAPLEEDLDKALRDVPFMPKPWRALEVLVQAEKAVQTSPFEEAARRSYIYPLGALRA</sequence>
<dbReference type="EMBL" id="JAEQMY010000068">
    <property type="protein sequence ID" value="MBL0407196.1"/>
    <property type="molecule type" value="Genomic_DNA"/>
</dbReference>
<evidence type="ECO:0000313" key="4">
    <source>
        <dbReference type="EMBL" id="MBL0407196.1"/>
    </source>
</evidence>
<dbReference type="CDD" id="cd00156">
    <property type="entry name" value="REC"/>
    <property type="match status" value="1"/>
</dbReference>
<dbReference type="Gene3D" id="3.40.50.2300">
    <property type="match status" value="1"/>
</dbReference>
<keyword evidence="5" id="KW-1185">Reference proteome</keyword>
<protein>
    <submittedName>
        <fullName evidence="4">Response regulator</fullName>
    </submittedName>
</protein>
<evidence type="ECO:0000313" key="5">
    <source>
        <dbReference type="Proteomes" id="UP000605848"/>
    </source>
</evidence>
<evidence type="ECO:0000256" key="2">
    <source>
        <dbReference type="PROSITE-ProRule" id="PRU00169"/>
    </source>
</evidence>
<organism evidence="4 5">
    <name type="scientific">Microvirga aerilata</name>
    <dbReference type="NCBI Taxonomy" id="670292"/>
    <lineage>
        <taxon>Bacteria</taxon>
        <taxon>Pseudomonadati</taxon>
        <taxon>Pseudomonadota</taxon>
        <taxon>Alphaproteobacteria</taxon>
        <taxon>Hyphomicrobiales</taxon>
        <taxon>Methylobacteriaceae</taxon>
        <taxon>Microvirga</taxon>
    </lineage>
</organism>
<accession>A0A936ZAQ7</accession>
<dbReference type="PROSITE" id="PS50110">
    <property type="entry name" value="RESPONSE_REGULATORY"/>
    <property type="match status" value="1"/>
</dbReference>
<dbReference type="GO" id="GO:0000160">
    <property type="term" value="P:phosphorelay signal transduction system"/>
    <property type="evidence" value="ECO:0007669"/>
    <property type="project" value="InterPro"/>
</dbReference>
<keyword evidence="1 2" id="KW-0597">Phosphoprotein</keyword>
<dbReference type="SUPFAM" id="SSF52172">
    <property type="entry name" value="CheY-like"/>
    <property type="match status" value="1"/>
</dbReference>
<dbReference type="PANTHER" id="PTHR44591">
    <property type="entry name" value="STRESS RESPONSE REGULATOR PROTEIN 1"/>
    <property type="match status" value="1"/>
</dbReference>
<dbReference type="InterPro" id="IPR050595">
    <property type="entry name" value="Bact_response_regulator"/>
</dbReference>